<reference evidence="2 3" key="2">
    <citation type="journal article" date="2017" name="Nature">
        <title>The Apostasia genome and the evolution of orchids.</title>
        <authorList>
            <person name="Zhang G.Q."/>
            <person name="Liu K.W."/>
            <person name="Li Z."/>
            <person name="Lohaus R."/>
            <person name="Hsiao Y.Y."/>
            <person name="Niu S.C."/>
            <person name="Wang J.Y."/>
            <person name="Lin Y.C."/>
            <person name="Xu Q."/>
            <person name="Chen L.J."/>
            <person name="Yoshida K."/>
            <person name="Fujiwara S."/>
            <person name="Wang Z.W."/>
            <person name="Zhang Y.Q."/>
            <person name="Mitsuda N."/>
            <person name="Wang M."/>
            <person name="Liu G.H."/>
            <person name="Pecoraro L."/>
            <person name="Huang H.X."/>
            <person name="Xiao X.J."/>
            <person name="Lin M."/>
            <person name="Wu X.Y."/>
            <person name="Wu W.L."/>
            <person name="Chen Y.Y."/>
            <person name="Chang S.B."/>
            <person name="Sakamoto S."/>
            <person name="Ohme-Takagi M."/>
            <person name="Yagi M."/>
            <person name="Zeng S.J."/>
            <person name="Shen C.Y."/>
            <person name="Yeh C.M."/>
            <person name="Luo Y.B."/>
            <person name="Tsai W.C."/>
            <person name="Van de Peer Y."/>
            <person name="Liu Z.J."/>
        </authorList>
    </citation>
    <scope>NUCLEOTIDE SEQUENCE [LARGE SCALE GENOMIC DNA]</scope>
    <source>
        <tissue evidence="2">The whole plant</tissue>
    </source>
</reference>
<organism evidence="2 3">
    <name type="scientific">Dendrobium catenatum</name>
    <dbReference type="NCBI Taxonomy" id="906689"/>
    <lineage>
        <taxon>Eukaryota</taxon>
        <taxon>Viridiplantae</taxon>
        <taxon>Streptophyta</taxon>
        <taxon>Embryophyta</taxon>
        <taxon>Tracheophyta</taxon>
        <taxon>Spermatophyta</taxon>
        <taxon>Magnoliopsida</taxon>
        <taxon>Liliopsida</taxon>
        <taxon>Asparagales</taxon>
        <taxon>Orchidaceae</taxon>
        <taxon>Epidendroideae</taxon>
        <taxon>Malaxideae</taxon>
        <taxon>Dendrobiinae</taxon>
        <taxon>Dendrobium</taxon>
    </lineage>
</organism>
<dbReference type="AlphaFoldDB" id="A0A2I0W412"/>
<evidence type="ECO:0000313" key="2">
    <source>
        <dbReference type="EMBL" id="PKU70401.1"/>
    </source>
</evidence>
<reference evidence="2 3" key="1">
    <citation type="journal article" date="2016" name="Sci. Rep.">
        <title>The Dendrobium catenatum Lindl. genome sequence provides insights into polysaccharide synthase, floral development and adaptive evolution.</title>
        <authorList>
            <person name="Zhang G.Q."/>
            <person name="Xu Q."/>
            <person name="Bian C."/>
            <person name="Tsai W.C."/>
            <person name="Yeh C.M."/>
            <person name="Liu K.W."/>
            <person name="Yoshida K."/>
            <person name="Zhang L.S."/>
            <person name="Chang S.B."/>
            <person name="Chen F."/>
            <person name="Shi Y."/>
            <person name="Su Y.Y."/>
            <person name="Zhang Y.Q."/>
            <person name="Chen L.J."/>
            <person name="Yin Y."/>
            <person name="Lin M."/>
            <person name="Huang H."/>
            <person name="Deng H."/>
            <person name="Wang Z.W."/>
            <person name="Zhu S.L."/>
            <person name="Zhao X."/>
            <person name="Deng C."/>
            <person name="Niu S.C."/>
            <person name="Huang J."/>
            <person name="Wang M."/>
            <person name="Liu G.H."/>
            <person name="Yang H.J."/>
            <person name="Xiao X.J."/>
            <person name="Hsiao Y.Y."/>
            <person name="Wu W.L."/>
            <person name="Chen Y.Y."/>
            <person name="Mitsuda N."/>
            <person name="Ohme-Takagi M."/>
            <person name="Luo Y.B."/>
            <person name="Van de Peer Y."/>
            <person name="Liu Z.J."/>
        </authorList>
    </citation>
    <scope>NUCLEOTIDE SEQUENCE [LARGE SCALE GENOMIC DNA]</scope>
    <source>
        <tissue evidence="2">The whole plant</tissue>
    </source>
</reference>
<dbReference type="EMBL" id="KZ502938">
    <property type="protein sequence ID" value="PKU70401.1"/>
    <property type="molecule type" value="Genomic_DNA"/>
</dbReference>
<protein>
    <submittedName>
        <fullName evidence="2">Uncharacterized protein</fullName>
    </submittedName>
</protein>
<keyword evidence="3" id="KW-1185">Reference proteome</keyword>
<sequence>MGYWLGTHWVSMLCAGGLFPTHAHPWWLSGCHTHPLSTLFERSLPRADGIEIMVDSINDPKVGTVFDPNSLINALINLIFHSVEEAMTNFNSSEKES</sequence>
<evidence type="ECO:0000256" key="1">
    <source>
        <dbReference type="SAM" id="SignalP"/>
    </source>
</evidence>
<dbReference type="Proteomes" id="UP000233837">
    <property type="component" value="Unassembled WGS sequence"/>
</dbReference>
<gene>
    <name evidence="2" type="ORF">MA16_Dca007153</name>
</gene>
<feature type="chain" id="PRO_5014179392" evidence="1">
    <location>
        <begin position="24"/>
        <end position="97"/>
    </location>
</feature>
<feature type="signal peptide" evidence="1">
    <location>
        <begin position="1"/>
        <end position="23"/>
    </location>
</feature>
<name>A0A2I0W412_9ASPA</name>
<proteinExistence type="predicted"/>
<accession>A0A2I0W412</accession>
<evidence type="ECO:0000313" key="3">
    <source>
        <dbReference type="Proteomes" id="UP000233837"/>
    </source>
</evidence>
<keyword evidence="1" id="KW-0732">Signal</keyword>